<evidence type="ECO:0000256" key="5">
    <source>
        <dbReference type="ARBA" id="ARBA00022692"/>
    </source>
</evidence>
<organism evidence="12">
    <name type="scientific">Shearwaterpox virus</name>
    <dbReference type="NCBI Taxonomy" id="1974596"/>
    <lineage>
        <taxon>Viruses</taxon>
        <taxon>Varidnaviria</taxon>
        <taxon>Bamfordvirae</taxon>
        <taxon>Nucleocytoviricota</taxon>
        <taxon>Pokkesviricetes</taxon>
        <taxon>Chitovirales</taxon>
        <taxon>Poxviridae</taxon>
        <taxon>Chordopoxvirinae</taxon>
        <taxon>Avipoxvirus</taxon>
        <taxon>Avipoxvirus canarypox</taxon>
        <taxon>Canarypox virus</taxon>
    </lineage>
</organism>
<dbReference type="InterPro" id="IPR007664">
    <property type="entry name" value="Poxvirus_A28"/>
</dbReference>
<protein>
    <submittedName>
        <fullName evidence="12">SWPV2-ORF252</fullName>
    </submittedName>
</protein>
<keyword evidence="5" id="KW-0812">Transmembrane</keyword>
<evidence type="ECO:0000256" key="2">
    <source>
        <dbReference type="ARBA" id="ARBA00004381"/>
    </source>
</evidence>
<keyword evidence="8" id="KW-1133">Transmembrane helix</keyword>
<proteinExistence type="predicted"/>
<dbReference type="GO" id="GO:0055036">
    <property type="term" value="C:virion membrane"/>
    <property type="evidence" value="ECO:0007669"/>
    <property type="project" value="UniProtKB-SubCell"/>
</dbReference>
<evidence type="ECO:0000256" key="10">
    <source>
        <dbReference type="ARBA" id="ARBA00023157"/>
    </source>
</evidence>
<keyword evidence="6" id="KW-0946">Virion</keyword>
<evidence type="ECO:0000256" key="3">
    <source>
        <dbReference type="ARBA" id="ARBA00022506"/>
    </source>
</evidence>
<dbReference type="GO" id="GO:0039663">
    <property type="term" value="P:membrane fusion involved in viral entry into host cell"/>
    <property type="evidence" value="ECO:0007669"/>
    <property type="project" value="UniProtKB-KW"/>
</dbReference>
<keyword evidence="7" id="KW-0426">Late protein</keyword>
<dbReference type="GO" id="GO:0046718">
    <property type="term" value="P:symbiont entry into host cell"/>
    <property type="evidence" value="ECO:0007669"/>
    <property type="project" value="UniProtKB-KW"/>
</dbReference>
<sequence length="140" mass="16003">MDALFVFIIILATTVICLFLFQAYTVYDNYHNILEFNDAYGGLEYARSPGGLYIDKRVFDPNDAETDPKAKWRCVDYNNSYVSASKFGYLATSRNNPMLFTNLTDCIDYNYTKGEINTIWNPCTEYGEGSAECNTLKSRL</sequence>
<reference evidence="12" key="1">
    <citation type="journal article" date="2017" name="BMC Genomics">
        <title>Genomic characterization of two novel pathogenic avipoxviruses isolated from pacific shearwaters (Ardenna spp.).</title>
        <authorList>
            <person name="Sarker S."/>
            <person name="Das S."/>
            <person name="Lavers J.L."/>
            <person name="Hutton I."/>
            <person name="Helbig K."/>
            <person name="Imbery J."/>
            <person name="Upton C."/>
            <person name="Raidal S.R."/>
        </authorList>
    </citation>
    <scope>NUCLEOTIDE SEQUENCE [LARGE SCALE GENOMIC DNA]</scope>
    <source>
        <strain evidence="12">SWPV-2</strain>
    </source>
</reference>
<evidence type="ECO:0000256" key="7">
    <source>
        <dbReference type="ARBA" id="ARBA00022921"/>
    </source>
</evidence>
<evidence type="ECO:0000256" key="6">
    <source>
        <dbReference type="ARBA" id="ARBA00022844"/>
    </source>
</evidence>
<evidence type="ECO:0000313" key="12">
    <source>
        <dbReference type="EMBL" id="ARE67503.1"/>
    </source>
</evidence>
<dbReference type="Pfam" id="PF04584">
    <property type="entry name" value="Pox_A28"/>
    <property type="match status" value="1"/>
</dbReference>
<keyword evidence="10" id="KW-1015">Disulfide bond</keyword>
<comment type="subcellular location">
    <subcellularLocation>
        <location evidence="2">Virion membrane</location>
        <topology evidence="2">Single-pass membrane protein</topology>
    </subcellularLocation>
</comment>
<keyword evidence="3" id="KW-1168">Fusion of virus membrane with host membrane</keyword>
<evidence type="ECO:0000256" key="8">
    <source>
        <dbReference type="ARBA" id="ARBA00022989"/>
    </source>
</evidence>
<gene>
    <name evidence="12" type="primary">SWPV2-252</name>
</gene>
<evidence type="ECO:0000256" key="11">
    <source>
        <dbReference type="ARBA" id="ARBA00023296"/>
    </source>
</evidence>
<keyword evidence="4" id="KW-1162">Viral penetration into host cytoplasm</keyword>
<evidence type="ECO:0000256" key="4">
    <source>
        <dbReference type="ARBA" id="ARBA00022595"/>
    </source>
</evidence>
<name>A0A1V0QGN3_CNPV</name>
<dbReference type="EMBL" id="KX857215">
    <property type="protein sequence ID" value="ARE67503.1"/>
    <property type="molecule type" value="Genomic_DNA"/>
</dbReference>
<evidence type="ECO:0000256" key="9">
    <source>
        <dbReference type="ARBA" id="ARBA00023136"/>
    </source>
</evidence>
<accession>A0A1V0QGN3</accession>
<dbReference type="GO" id="GO:0019031">
    <property type="term" value="C:viral envelope"/>
    <property type="evidence" value="ECO:0007669"/>
    <property type="project" value="InterPro"/>
</dbReference>
<keyword evidence="11" id="KW-1160">Virus entry into host cell</keyword>
<dbReference type="Proteomes" id="UP000319767">
    <property type="component" value="Segment"/>
</dbReference>
<evidence type="ECO:0000256" key="1">
    <source>
        <dbReference type="ARBA" id="ARBA00004039"/>
    </source>
</evidence>
<keyword evidence="9" id="KW-0472">Membrane</keyword>
<comment type="function">
    <text evidence="1">Envelope protein required for virus entry into host cell and for cell-cell fusion (syncytium formation).</text>
</comment>